<dbReference type="PANTHER" id="PTHR34220:SF7">
    <property type="entry name" value="SENSOR HISTIDINE KINASE YPDA"/>
    <property type="match status" value="1"/>
</dbReference>
<feature type="transmembrane region" description="Helical" evidence="1">
    <location>
        <begin position="84"/>
        <end position="103"/>
    </location>
</feature>
<dbReference type="Pfam" id="PF06580">
    <property type="entry name" value="His_kinase"/>
    <property type="match status" value="1"/>
</dbReference>
<evidence type="ECO:0000313" key="4">
    <source>
        <dbReference type="Proteomes" id="UP000237662"/>
    </source>
</evidence>
<dbReference type="AlphaFoldDB" id="A0A2S6I3I0"/>
<keyword evidence="1" id="KW-0812">Transmembrane</keyword>
<keyword evidence="4" id="KW-1185">Reference proteome</keyword>
<feature type="transmembrane region" description="Helical" evidence="1">
    <location>
        <begin position="44"/>
        <end position="63"/>
    </location>
</feature>
<evidence type="ECO:0000256" key="1">
    <source>
        <dbReference type="SAM" id="Phobius"/>
    </source>
</evidence>
<reference evidence="3 4" key="1">
    <citation type="submission" date="2018-02" db="EMBL/GenBank/DDBJ databases">
        <title>Genomic Encyclopedia of Archaeal and Bacterial Type Strains, Phase II (KMG-II): from individual species to whole genera.</title>
        <authorList>
            <person name="Goeker M."/>
        </authorList>
    </citation>
    <scope>NUCLEOTIDE SEQUENCE [LARGE SCALE GENOMIC DNA]</scope>
    <source>
        <strain evidence="3 4">DSM 29526</strain>
    </source>
</reference>
<dbReference type="GO" id="GO:0000155">
    <property type="term" value="F:phosphorelay sensor kinase activity"/>
    <property type="evidence" value="ECO:0007669"/>
    <property type="project" value="InterPro"/>
</dbReference>
<dbReference type="EMBL" id="PTJC01000006">
    <property type="protein sequence ID" value="PPK85619.1"/>
    <property type="molecule type" value="Genomic_DNA"/>
</dbReference>
<keyword evidence="3" id="KW-0418">Kinase</keyword>
<gene>
    <name evidence="3" type="ORF">CLV84_2522</name>
</gene>
<dbReference type="Proteomes" id="UP000237662">
    <property type="component" value="Unassembled WGS sequence"/>
</dbReference>
<keyword evidence="1" id="KW-1133">Transmembrane helix</keyword>
<name>A0A2S6I3I0_9BACT</name>
<dbReference type="GO" id="GO:0016020">
    <property type="term" value="C:membrane"/>
    <property type="evidence" value="ECO:0007669"/>
    <property type="project" value="InterPro"/>
</dbReference>
<sequence length="368" mass="41946">MFLTREARIRYLGFDDHWAIVLGVPTLAALASVIFVAGQELPPSALGVCMVMSLLHTSLYWWLNRRGVVYLRANYPLSEQTLRRIIFMLAYSATLVIVIEGTLNGLVFPRLAFLEQAGYGKASLLFEACVALTLCLLVLAIYESVYFFSRYRHSVLEQERLTRTNVQAQLEILKQQVNPHFLFNSLNTLVQVIPEDPPKAVLFTQRLSAVYRRILEYRQRDLITLTEEIKALEDYIFLMQTRFEDKLRIVWSGAGAREQSIPEPESQDAYIVPLSLQLIVENAIKHNVVSQECPLTIEIAVSPDTVTVTNNLQPRSQRQVTTGWGQQNIRQRYRLTGDREMTVVVTPTHYRVSLPLVRVKSAAAYVTA</sequence>
<proteinExistence type="predicted"/>
<keyword evidence="1" id="KW-0472">Membrane</keyword>
<evidence type="ECO:0000259" key="2">
    <source>
        <dbReference type="Pfam" id="PF06580"/>
    </source>
</evidence>
<feature type="domain" description="Signal transduction histidine kinase internal region" evidence="2">
    <location>
        <begin position="168"/>
        <end position="247"/>
    </location>
</feature>
<dbReference type="InterPro" id="IPR010559">
    <property type="entry name" value="Sig_transdc_His_kin_internal"/>
</dbReference>
<keyword evidence="3" id="KW-0808">Transferase</keyword>
<comment type="caution">
    <text evidence="3">The sequence shown here is derived from an EMBL/GenBank/DDBJ whole genome shotgun (WGS) entry which is preliminary data.</text>
</comment>
<feature type="transmembrane region" description="Helical" evidence="1">
    <location>
        <begin position="18"/>
        <end position="38"/>
    </location>
</feature>
<dbReference type="OrthoDB" id="9809908at2"/>
<dbReference type="InterPro" id="IPR050640">
    <property type="entry name" value="Bact_2-comp_sensor_kinase"/>
</dbReference>
<evidence type="ECO:0000313" key="3">
    <source>
        <dbReference type="EMBL" id="PPK85619.1"/>
    </source>
</evidence>
<protein>
    <submittedName>
        <fullName evidence="3">Histidine kinase</fullName>
    </submittedName>
</protein>
<dbReference type="RefSeq" id="WP_104420110.1">
    <property type="nucleotide sequence ID" value="NZ_PTJC01000006.1"/>
</dbReference>
<dbReference type="PANTHER" id="PTHR34220">
    <property type="entry name" value="SENSOR HISTIDINE KINASE YPDA"/>
    <property type="match status" value="1"/>
</dbReference>
<organism evidence="3 4">
    <name type="scientific">Neolewinella xylanilytica</name>
    <dbReference type="NCBI Taxonomy" id="1514080"/>
    <lineage>
        <taxon>Bacteria</taxon>
        <taxon>Pseudomonadati</taxon>
        <taxon>Bacteroidota</taxon>
        <taxon>Saprospiria</taxon>
        <taxon>Saprospirales</taxon>
        <taxon>Lewinellaceae</taxon>
        <taxon>Neolewinella</taxon>
    </lineage>
</organism>
<accession>A0A2S6I3I0</accession>
<feature type="transmembrane region" description="Helical" evidence="1">
    <location>
        <begin position="123"/>
        <end position="142"/>
    </location>
</feature>